<evidence type="ECO:0000256" key="1">
    <source>
        <dbReference type="SAM" id="MobiDB-lite"/>
    </source>
</evidence>
<sequence>MNGRITIELGGVLTPLTFGMLAIEEFGNRQANGGIGWSKLITDLIYSGYCNDEIVEGYNPRKSYREIAESVGELISVRSSVLGDVYKCFEESKAGEQLVSIVKKKVEVQPEKPKQKKKRTGTTLKDSPLES</sequence>
<organism evidence="2 3">
    <name type="scientific">Pedobacter duraquae</name>
    <dbReference type="NCBI Taxonomy" id="425511"/>
    <lineage>
        <taxon>Bacteria</taxon>
        <taxon>Pseudomonadati</taxon>
        <taxon>Bacteroidota</taxon>
        <taxon>Sphingobacteriia</taxon>
        <taxon>Sphingobacteriales</taxon>
        <taxon>Sphingobacteriaceae</taxon>
        <taxon>Pedobacter</taxon>
    </lineage>
</organism>
<dbReference type="Proteomes" id="UP000295499">
    <property type="component" value="Unassembled WGS sequence"/>
</dbReference>
<feature type="compositionally biased region" description="Polar residues" evidence="1">
    <location>
        <begin position="121"/>
        <end position="131"/>
    </location>
</feature>
<protein>
    <submittedName>
        <fullName evidence="2">Uncharacterized protein</fullName>
    </submittedName>
</protein>
<gene>
    <name evidence="2" type="ORF">CLV32_2992</name>
</gene>
<dbReference type="RefSeq" id="WP_133556744.1">
    <property type="nucleotide sequence ID" value="NZ_SNWM01000003.1"/>
</dbReference>
<dbReference type="OrthoDB" id="680018at2"/>
<evidence type="ECO:0000313" key="3">
    <source>
        <dbReference type="Proteomes" id="UP000295499"/>
    </source>
</evidence>
<comment type="caution">
    <text evidence="2">The sequence shown here is derived from an EMBL/GenBank/DDBJ whole genome shotgun (WGS) entry which is preliminary data.</text>
</comment>
<dbReference type="AlphaFoldDB" id="A0A4R6IIS5"/>
<accession>A0A4R6IIS5</accession>
<feature type="region of interest" description="Disordered" evidence="1">
    <location>
        <begin position="108"/>
        <end position="131"/>
    </location>
</feature>
<dbReference type="EMBL" id="SNWM01000003">
    <property type="protein sequence ID" value="TDO21884.1"/>
    <property type="molecule type" value="Genomic_DNA"/>
</dbReference>
<name>A0A4R6IIS5_9SPHI</name>
<keyword evidence="3" id="KW-1185">Reference proteome</keyword>
<reference evidence="2 3" key="1">
    <citation type="submission" date="2019-03" db="EMBL/GenBank/DDBJ databases">
        <title>Genomic Encyclopedia of Archaeal and Bacterial Type Strains, Phase II (KMG-II): from individual species to whole genera.</title>
        <authorList>
            <person name="Goeker M."/>
        </authorList>
    </citation>
    <scope>NUCLEOTIDE SEQUENCE [LARGE SCALE GENOMIC DNA]</scope>
    <source>
        <strain evidence="2 3">DSM 19034</strain>
    </source>
</reference>
<evidence type="ECO:0000313" key="2">
    <source>
        <dbReference type="EMBL" id="TDO21884.1"/>
    </source>
</evidence>
<proteinExistence type="predicted"/>